<evidence type="ECO:0000256" key="1">
    <source>
        <dbReference type="SAM" id="MobiDB-lite"/>
    </source>
</evidence>
<evidence type="ECO:0000313" key="2">
    <source>
        <dbReference type="EMBL" id="XIA20292.1"/>
    </source>
</evidence>
<evidence type="ECO:0008006" key="3">
    <source>
        <dbReference type="Google" id="ProtNLM"/>
    </source>
</evidence>
<gene>
    <name evidence="2" type="ORF">ACFYG5_09270</name>
</gene>
<reference evidence="2" key="1">
    <citation type="submission" date="2024-10" db="EMBL/GenBank/DDBJ databases">
        <authorList>
            <person name="Lesea H.P."/>
            <person name="Kuehl J.V."/>
            <person name="Chandonia J.-M."/>
        </authorList>
    </citation>
    <scope>NUCLEOTIDE SEQUENCE</scope>
    <source>
        <strain evidence="2">FW102-FHT14D07</strain>
    </source>
</reference>
<name>A0AB74V035_9GAMM</name>
<dbReference type="AlphaFoldDB" id="A0AB74V035"/>
<proteinExistence type="predicted"/>
<organism evidence="2">
    <name type="scientific">Rhodanobacter sp. FW102-FHT14D07</name>
    <dbReference type="NCBI Taxonomy" id="3351462"/>
    <lineage>
        <taxon>Bacteria</taxon>
        <taxon>Pseudomonadati</taxon>
        <taxon>Pseudomonadota</taxon>
        <taxon>Gammaproteobacteria</taxon>
        <taxon>Lysobacterales</taxon>
        <taxon>Rhodanobacteraceae</taxon>
        <taxon>Rhodanobacter</taxon>
    </lineage>
</organism>
<sequence length="423" mass="47733">MNTPPDIQPASIFRQPNQLWDDPAHHPTSLGCRKCPEYARCGGIHTGANVFDCSDLCHCTDKSKCDLVCRSRPTHFVQRVREVGGLDLHNVARTTPVVSPILPEVVSFIDHKYSRIEMFQSSVVALPLYRVIDLAKAKVHVHSRDELADRFHVSGDATIVLSGVDKDRFIERWWELPNREKILRDLHLLGVGLFTTPNYSVLTDVPRTDNLYAIKRIALTWAEASNAGLPTALHINARTERDYANWIDFIAKRQEVTTLAFEFATGCGQPERIDWHLNQLGHLATQIKRPLAIVVRGGTRRLNVLRQHFSRVTLLETESFSKTLRRQRAYISASGKLKWAKSPTPEGIPVDELLAHNAAIVRRFYEAHIDPAPKLRIPRLIARRAAYRDNQSIQPSLLGNLHVPGQARPVPTDRHGMISAAKT</sequence>
<feature type="region of interest" description="Disordered" evidence="1">
    <location>
        <begin position="398"/>
        <end position="423"/>
    </location>
</feature>
<accession>A0AB74V035</accession>
<dbReference type="RefSeq" id="WP_395117782.1">
    <property type="nucleotide sequence ID" value="NZ_CP170721.1"/>
</dbReference>
<protein>
    <recommendedName>
        <fullName evidence="3">DUF4417 domain-containing protein</fullName>
    </recommendedName>
</protein>
<dbReference type="EMBL" id="CP170721">
    <property type="protein sequence ID" value="XIA20292.1"/>
    <property type="molecule type" value="Genomic_DNA"/>
</dbReference>